<dbReference type="PANTHER" id="PTHR33361">
    <property type="entry name" value="GLR0591 PROTEIN"/>
    <property type="match status" value="1"/>
</dbReference>
<evidence type="ECO:0000313" key="3">
    <source>
        <dbReference type="Proteomes" id="UP001320691"/>
    </source>
</evidence>
<proteinExistence type="predicted"/>
<feature type="chain" id="PRO_5043464868" evidence="1">
    <location>
        <begin position="26"/>
        <end position="614"/>
    </location>
</feature>
<accession>A0AAW5PGG2</accession>
<comment type="caution">
    <text evidence="2">The sequence shown here is derived from an EMBL/GenBank/DDBJ whole genome shotgun (WGS) entry which is preliminary data.</text>
</comment>
<dbReference type="RefSeq" id="WP_259259679.1">
    <property type="nucleotide sequence ID" value="NZ_JANUEK010000002.1"/>
</dbReference>
<sequence length="614" mass="67303">MALFRPLAIGLLAAALATACQPSTAPPANVEKPAGVDAIAPAAKTFDALLDEQWQYQLSHSPEFASIIGDKRYNDRWTDYSLSAVAADRAATAGLLARFDAVDATALDEQRQLSLQMMQRQLRDKLTAIDLKTHEMPLEPVGGIQLGLAGMGDAFPFENAKDYQDYIARLNAVPALLAQIIEVSRQGAKDGLVQPRYLLDRLPAQIASIAAPAGADSAFASPLKKLDAAVADPAQREAIRTQLMAAIDGQVRPAYTRLAAFVKDEYAAKGREYEGLWSLPDGDKRYLFAVHTQTTTDKSPEEIHQIGLAEVARIEGEMTRIAIGQGYPDLASFRKAVATDKRHFATSSDQILTLYRGYIADMEPELPKLFGNLPKTPLEVQGMPAFRREAPGAEYWQSNPQGTKPAIVMVNANDATERTLVNIETTAYHEGVPGHHLQISLSQTLPLPPFRQQAGYNAFIEGWALYAEQLAGEVGFFKDPYSRYGHLAGELLRANRLVLDTGVHYKRWTRQQMVDFFHAHPSDDEPSIQAETDRYIVWPGQALGYKIGQLDILALRARAEQALGDRFDIRAFHDAVLGGGAMPLDLLDARIEAWIAHAQAAPVRSADATAKETP</sequence>
<dbReference type="Proteomes" id="UP001320691">
    <property type="component" value="Unassembled WGS sequence"/>
</dbReference>
<keyword evidence="1" id="KW-0732">Signal</keyword>
<dbReference type="PROSITE" id="PS51257">
    <property type="entry name" value="PROKAR_LIPOPROTEIN"/>
    <property type="match status" value="1"/>
</dbReference>
<gene>
    <name evidence="2" type="ORF">M2412_000877</name>
</gene>
<feature type="signal peptide" evidence="1">
    <location>
        <begin position="1"/>
        <end position="25"/>
    </location>
</feature>
<dbReference type="Pfam" id="PF05960">
    <property type="entry name" value="DUF885"/>
    <property type="match status" value="1"/>
</dbReference>
<dbReference type="AlphaFoldDB" id="A0AAW5PGG2"/>
<protein>
    <submittedName>
        <fullName evidence="2">Uncharacterized protein (DUF885 family)</fullName>
    </submittedName>
</protein>
<dbReference type="InterPro" id="IPR010281">
    <property type="entry name" value="DUF885"/>
</dbReference>
<organism evidence="2 3">
    <name type="scientific">Stenotrophomonas rhizophila</name>
    <dbReference type="NCBI Taxonomy" id="216778"/>
    <lineage>
        <taxon>Bacteria</taxon>
        <taxon>Pseudomonadati</taxon>
        <taxon>Pseudomonadota</taxon>
        <taxon>Gammaproteobacteria</taxon>
        <taxon>Lysobacterales</taxon>
        <taxon>Lysobacteraceae</taxon>
        <taxon>Stenotrophomonas</taxon>
    </lineage>
</organism>
<name>A0AAW5PGG2_9GAMM</name>
<dbReference type="EMBL" id="JANUEK010000002">
    <property type="protein sequence ID" value="MCS4278910.1"/>
    <property type="molecule type" value="Genomic_DNA"/>
</dbReference>
<dbReference type="PANTHER" id="PTHR33361:SF16">
    <property type="entry name" value="DUF885 DOMAIN-CONTAINING PROTEIN"/>
    <property type="match status" value="1"/>
</dbReference>
<evidence type="ECO:0000256" key="1">
    <source>
        <dbReference type="SAM" id="SignalP"/>
    </source>
</evidence>
<evidence type="ECO:0000313" key="2">
    <source>
        <dbReference type="EMBL" id="MCS4278910.1"/>
    </source>
</evidence>
<reference evidence="2" key="1">
    <citation type="submission" date="2022-08" db="EMBL/GenBank/DDBJ databases">
        <title>Genomic analyses of the natural microbiome of Caenorhabditis elegans.</title>
        <authorList>
            <person name="Samuel B."/>
        </authorList>
    </citation>
    <scope>NUCLEOTIDE SEQUENCE</scope>
    <source>
        <strain evidence="2">BIGb0277</strain>
    </source>
</reference>